<comment type="caution">
    <text evidence="5">The sequence shown here is derived from an EMBL/GenBank/DDBJ whole genome shotgun (WGS) entry which is preliminary data.</text>
</comment>
<dbReference type="PROSITE" id="PS50987">
    <property type="entry name" value="HTH_ARSR_2"/>
    <property type="match status" value="1"/>
</dbReference>
<keyword evidence="2" id="KW-0238">DNA-binding</keyword>
<keyword evidence="3" id="KW-0804">Transcription</keyword>
<dbReference type="InterPro" id="IPR051081">
    <property type="entry name" value="HTH_MetalResp_TranReg"/>
</dbReference>
<evidence type="ECO:0000313" key="5">
    <source>
        <dbReference type="EMBL" id="EGK70460.1"/>
    </source>
</evidence>
<dbReference type="CDD" id="cd00090">
    <property type="entry name" value="HTH_ARSR"/>
    <property type="match status" value="1"/>
</dbReference>
<dbReference type="Proteomes" id="UP000005019">
    <property type="component" value="Unassembled WGS sequence"/>
</dbReference>
<evidence type="ECO:0000256" key="2">
    <source>
        <dbReference type="ARBA" id="ARBA00023125"/>
    </source>
</evidence>
<dbReference type="GO" id="GO:0003677">
    <property type="term" value="F:DNA binding"/>
    <property type="evidence" value="ECO:0007669"/>
    <property type="project" value="UniProtKB-KW"/>
</dbReference>
<organism evidence="5 6">
    <name type="scientific">Methyloversatilis universalis (strain ATCC BAA-1314 / DSM 25237 / JCM 13912 / CCUG 52030 / FAM5)</name>
    <dbReference type="NCBI Taxonomy" id="1000565"/>
    <lineage>
        <taxon>Bacteria</taxon>
        <taxon>Pseudomonadati</taxon>
        <taxon>Pseudomonadota</taxon>
        <taxon>Betaproteobacteria</taxon>
        <taxon>Nitrosomonadales</taxon>
        <taxon>Sterolibacteriaceae</taxon>
        <taxon>Methyloversatilis</taxon>
    </lineage>
</organism>
<keyword evidence="6" id="KW-1185">Reference proteome</keyword>
<dbReference type="eggNOG" id="COG0640">
    <property type="taxonomic scope" value="Bacteria"/>
</dbReference>
<dbReference type="InterPro" id="IPR036388">
    <property type="entry name" value="WH-like_DNA-bd_sf"/>
</dbReference>
<reference evidence="5 6" key="1">
    <citation type="journal article" date="2011" name="J. Bacteriol.">
        <title>Genome sequence of Methyloversatilis universalis FAM5T, a methylotrophic representative of the order Rhodocyclales.</title>
        <authorList>
            <person name="Kittichotirat W."/>
            <person name="Good N.M."/>
            <person name="Hall R."/>
            <person name="Bringel F."/>
            <person name="Lajus A."/>
            <person name="Medigue C."/>
            <person name="Smalley N.E."/>
            <person name="Beck D."/>
            <person name="Bumgarner R."/>
            <person name="Vuilleumier S."/>
            <person name="Kalyuzhnaya M.G."/>
        </authorList>
    </citation>
    <scope>NUCLEOTIDE SEQUENCE [LARGE SCALE GENOMIC DNA]</scope>
    <source>
        <strain evidence="6">ATCC BAA-1314 / JCM 13912 / FAM5</strain>
    </source>
</reference>
<protein>
    <submittedName>
        <fullName evidence="5">Regulatory protein, ArsR</fullName>
    </submittedName>
</protein>
<sequence length="103" mass="11924">MRKDYAQTIPPEWLEYSGLFAALGDPERQRILLSFEPGESLNVTELTRASALSRPTVSHHLKLLCEAGVLERTRHGREMHFRLRADALIERLRTVIDYLEAHR</sequence>
<dbReference type="InterPro" id="IPR036390">
    <property type="entry name" value="WH_DNA-bd_sf"/>
</dbReference>
<name>F5RFX2_METUF</name>
<dbReference type="Gene3D" id="1.10.10.10">
    <property type="entry name" value="Winged helix-like DNA-binding domain superfamily/Winged helix DNA-binding domain"/>
    <property type="match status" value="1"/>
</dbReference>
<dbReference type="SUPFAM" id="SSF46785">
    <property type="entry name" value="Winged helix' DNA-binding domain"/>
    <property type="match status" value="1"/>
</dbReference>
<evidence type="ECO:0000313" key="6">
    <source>
        <dbReference type="Proteomes" id="UP000005019"/>
    </source>
</evidence>
<evidence type="ECO:0000259" key="4">
    <source>
        <dbReference type="PROSITE" id="PS50987"/>
    </source>
</evidence>
<keyword evidence="1" id="KW-0805">Transcription regulation</keyword>
<dbReference type="STRING" id="1000565.METUNv1_03365"/>
<dbReference type="GO" id="GO:0003700">
    <property type="term" value="F:DNA-binding transcription factor activity"/>
    <property type="evidence" value="ECO:0007669"/>
    <property type="project" value="InterPro"/>
</dbReference>
<dbReference type="SMART" id="SM00418">
    <property type="entry name" value="HTH_ARSR"/>
    <property type="match status" value="1"/>
</dbReference>
<dbReference type="Pfam" id="PF01022">
    <property type="entry name" value="HTH_5"/>
    <property type="match status" value="1"/>
</dbReference>
<dbReference type="PANTHER" id="PTHR33154:SF33">
    <property type="entry name" value="TRANSCRIPTIONAL REPRESSOR SDPR"/>
    <property type="match status" value="1"/>
</dbReference>
<dbReference type="PANTHER" id="PTHR33154">
    <property type="entry name" value="TRANSCRIPTIONAL REGULATOR, ARSR FAMILY"/>
    <property type="match status" value="1"/>
</dbReference>
<evidence type="ECO:0000256" key="1">
    <source>
        <dbReference type="ARBA" id="ARBA00023015"/>
    </source>
</evidence>
<dbReference type="RefSeq" id="WP_008063729.1">
    <property type="nucleotide sequence ID" value="NZ_AFHG01000057.1"/>
</dbReference>
<dbReference type="NCBIfam" id="NF033788">
    <property type="entry name" value="HTH_metalloreg"/>
    <property type="match status" value="1"/>
</dbReference>
<dbReference type="OrthoDB" id="8565358at2"/>
<gene>
    <name evidence="5" type="ORF">METUNv1_03365</name>
</gene>
<dbReference type="InterPro" id="IPR011991">
    <property type="entry name" value="ArsR-like_HTH"/>
</dbReference>
<accession>F5RFX2</accession>
<dbReference type="InterPro" id="IPR001845">
    <property type="entry name" value="HTH_ArsR_DNA-bd_dom"/>
</dbReference>
<proteinExistence type="predicted"/>
<dbReference type="AlphaFoldDB" id="F5RFX2"/>
<dbReference type="EMBL" id="AFHG01000057">
    <property type="protein sequence ID" value="EGK70460.1"/>
    <property type="molecule type" value="Genomic_DNA"/>
</dbReference>
<evidence type="ECO:0000256" key="3">
    <source>
        <dbReference type="ARBA" id="ARBA00023163"/>
    </source>
</evidence>
<dbReference type="PRINTS" id="PR00778">
    <property type="entry name" value="HTHARSR"/>
</dbReference>
<feature type="domain" description="HTH arsR-type" evidence="4">
    <location>
        <begin position="8"/>
        <end position="103"/>
    </location>
</feature>